<feature type="region of interest" description="Disordered" evidence="1">
    <location>
        <begin position="396"/>
        <end position="427"/>
    </location>
</feature>
<dbReference type="OMA" id="SICINQV"/>
<protein>
    <submittedName>
        <fullName evidence="2">Uncharacterized protein</fullName>
    </submittedName>
</protein>
<dbReference type="KEGG" id="qlo:115993694"/>
<dbReference type="PANTHER" id="PTHR34461">
    <property type="entry name" value="EXPRESSED PROTEIN"/>
    <property type="match status" value="1"/>
</dbReference>
<dbReference type="Proteomes" id="UP000594261">
    <property type="component" value="Chromosome 6"/>
</dbReference>
<reference evidence="2 3" key="1">
    <citation type="journal article" date="2016" name="G3 (Bethesda)">
        <title>First Draft Assembly and Annotation of the Genome of a California Endemic Oak Quercus lobata Nee (Fagaceae).</title>
        <authorList>
            <person name="Sork V.L."/>
            <person name="Fitz-Gibbon S.T."/>
            <person name="Puiu D."/>
            <person name="Crepeau M."/>
            <person name="Gugger P.F."/>
            <person name="Sherman R."/>
            <person name="Stevens K."/>
            <person name="Langley C.H."/>
            <person name="Pellegrini M."/>
            <person name="Salzberg S.L."/>
        </authorList>
    </citation>
    <scope>NUCLEOTIDE SEQUENCE [LARGE SCALE GENOMIC DNA]</scope>
    <source>
        <strain evidence="2 3">cv. SW786</strain>
    </source>
</reference>
<dbReference type="InParanoid" id="A0A7N2R6K8"/>
<dbReference type="PANTHER" id="PTHR34461:SF4">
    <property type="entry name" value="OS01G0101800 PROTEIN"/>
    <property type="match status" value="1"/>
</dbReference>
<evidence type="ECO:0000313" key="3">
    <source>
        <dbReference type="Proteomes" id="UP000594261"/>
    </source>
</evidence>
<dbReference type="RefSeq" id="XP_030973506.1">
    <property type="nucleotide sequence ID" value="XM_031117646.1"/>
</dbReference>
<dbReference type="EnsemblPlants" id="QL06p027005:mrna">
    <property type="protein sequence ID" value="QL06p027005:mrna"/>
    <property type="gene ID" value="QL06p027005"/>
</dbReference>
<dbReference type="Gramene" id="QL06p027005:mrna">
    <property type="protein sequence ID" value="QL06p027005:mrna"/>
    <property type="gene ID" value="QL06p027005"/>
</dbReference>
<dbReference type="AlphaFoldDB" id="A0A7N2R6K8"/>
<accession>A0A7N2R6K8</accession>
<feature type="compositionally biased region" description="Polar residues" evidence="1">
    <location>
        <begin position="412"/>
        <end position="427"/>
    </location>
</feature>
<dbReference type="GeneID" id="115993694"/>
<feature type="compositionally biased region" description="Polar residues" evidence="1">
    <location>
        <begin position="267"/>
        <end position="277"/>
    </location>
</feature>
<name>A0A7N2R6K8_QUELO</name>
<evidence type="ECO:0000313" key="2">
    <source>
        <dbReference type="EnsemblPlants" id="QL06p027005:mrna"/>
    </source>
</evidence>
<dbReference type="RefSeq" id="XP_030973509.1">
    <property type="nucleotide sequence ID" value="XM_031117649.1"/>
</dbReference>
<proteinExistence type="predicted"/>
<dbReference type="EMBL" id="LRBV02000006">
    <property type="status" value="NOT_ANNOTATED_CDS"/>
    <property type="molecule type" value="Genomic_DNA"/>
</dbReference>
<dbReference type="OrthoDB" id="766405at2759"/>
<keyword evidence="3" id="KW-1185">Reference proteome</keyword>
<dbReference type="RefSeq" id="XP_030973508.1">
    <property type="nucleotide sequence ID" value="XM_031117648.1"/>
</dbReference>
<dbReference type="RefSeq" id="XP_030973507.1">
    <property type="nucleotide sequence ID" value="XM_031117647.1"/>
</dbReference>
<feature type="region of interest" description="Disordered" evidence="1">
    <location>
        <begin position="265"/>
        <end position="286"/>
    </location>
</feature>
<feature type="region of interest" description="Disordered" evidence="1">
    <location>
        <begin position="1"/>
        <end position="31"/>
    </location>
</feature>
<gene>
    <name evidence="2" type="primary">LOC115993694</name>
</gene>
<organism evidence="2 3">
    <name type="scientific">Quercus lobata</name>
    <name type="common">Valley oak</name>
    <dbReference type="NCBI Taxonomy" id="97700"/>
    <lineage>
        <taxon>Eukaryota</taxon>
        <taxon>Viridiplantae</taxon>
        <taxon>Streptophyta</taxon>
        <taxon>Embryophyta</taxon>
        <taxon>Tracheophyta</taxon>
        <taxon>Spermatophyta</taxon>
        <taxon>Magnoliopsida</taxon>
        <taxon>eudicotyledons</taxon>
        <taxon>Gunneridae</taxon>
        <taxon>Pentapetalae</taxon>
        <taxon>rosids</taxon>
        <taxon>fabids</taxon>
        <taxon>Fagales</taxon>
        <taxon>Fagaceae</taxon>
        <taxon>Quercus</taxon>
    </lineage>
</organism>
<sequence length="804" mass="89363">MDRNETSRKRKKHLPNPIFTRSSRSQIHEDDADADADDLRILIKDLRTKRVFSPDASALCNLNLEPDLGISYETQSQKNDDLAEPEVEVSLSGITFREIPPPGIGKCLGAANIHNNVSTTKSVLKPCFRRKLFKTPGSVSYKRLLPFLMDITKDNPYAPENIQCSKLDKGLGQKQQLQPKLASMGQEVFMDMSNMNQCPIDCKTGESGNSPTSVLISANESSNGNIVHSTSAEHYSESLMSFHSKKLVDDKELSVNGQVQKFELGNKNCTKPDTSSVLEDDTKGQSDDRETEKIECLCVCEDQDVDAVNPELSFITDWCHSGRDRGVGLHNDDLKQCETRGMKKANNVYPYKAQNLNPNFSEAENSESFNLKKRGDNGSQVLNQVDNSNEEFVELTPPDAEENGGGGVEFIQKSTDSLGKPLNGTNTRDVLCASDKRNYSHSKSKEVLNPCSRLKLYKSPGSFSYRRLLPFLMDIKRENSCASGNGHQSKLEKGLKVLFAPHVTSDFQEKPIDNSNGYKFHEEHHTTNCGILPMTLLTSAHESSNDDKSEHSPQDISKFTISLDSQKEHHLQDRYSQLVGTSPSKECSVPEIDPQVAALCPPVSQEALSREEGTTLAYRRVSVDNEADCPSSFTKSSNAAKPVEGNNLSQITPQLEASAPSGVHGTAHKKGILKRNPRGCRGLCTCLNCASFRLHAERSFEFSRNQMQDAEEVALNLIKELSYLRNMLEKSADGFNDHSVVKVNQVKEACRKASEAEELAKDRIGQMNYELDIHCRITCLQPPRVRFANHVEENVIPKADMPSK</sequence>
<reference evidence="2" key="2">
    <citation type="submission" date="2021-01" db="UniProtKB">
        <authorList>
            <consortium name="EnsemblPlants"/>
        </authorList>
    </citation>
    <scope>IDENTIFICATION</scope>
</reference>
<evidence type="ECO:0000256" key="1">
    <source>
        <dbReference type="SAM" id="MobiDB-lite"/>
    </source>
</evidence>